<dbReference type="GO" id="GO:0005886">
    <property type="term" value="C:plasma membrane"/>
    <property type="evidence" value="ECO:0007669"/>
    <property type="project" value="UniProtKB-SubCell"/>
</dbReference>
<evidence type="ECO:0000256" key="6">
    <source>
        <dbReference type="ARBA" id="ARBA00023180"/>
    </source>
</evidence>
<dbReference type="EMBL" id="OB660728">
    <property type="protein sequence ID" value="CAD7226038.1"/>
    <property type="molecule type" value="Genomic_DNA"/>
</dbReference>
<evidence type="ECO:0000256" key="1">
    <source>
        <dbReference type="ARBA" id="ARBA00004141"/>
    </source>
</evidence>
<comment type="function">
    <text evidence="7">Choline transporter.</text>
</comment>
<evidence type="ECO:0000313" key="8">
    <source>
        <dbReference type="EMBL" id="CAD7226038.1"/>
    </source>
</evidence>
<feature type="transmembrane region" description="Helical" evidence="7">
    <location>
        <begin position="256"/>
        <end position="277"/>
    </location>
</feature>
<dbReference type="GO" id="GO:0022857">
    <property type="term" value="F:transmembrane transporter activity"/>
    <property type="evidence" value="ECO:0007669"/>
    <property type="project" value="UniProtKB-UniRule"/>
</dbReference>
<evidence type="ECO:0000256" key="4">
    <source>
        <dbReference type="ARBA" id="ARBA00022989"/>
    </source>
</evidence>
<comment type="similarity">
    <text evidence="2 7">Belongs to the CTL (choline transporter-like) family.</text>
</comment>
<organism evidence="8">
    <name type="scientific">Cyprideis torosa</name>
    <dbReference type="NCBI Taxonomy" id="163714"/>
    <lineage>
        <taxon>Eukaryota</taxon>
        <taxon>Metazoa</taxon>
        <taxon>Ecdysozoa</taxon>
        <taxon>Arthropoda</taxon>
        <taxon>Crustacea</taxon>
        <taxon>Oligostraca</taxon>
        <taxon>Ostracoda</taxon>
        <taxon>Podocopa</taxon>
        <taxon>Podocopida</taxon>
        <taxon>Cytherocopina</taxon>
        <taxon>Cytheroidea</taxon>
        <taxon>Cytherideidae</taxon>
        <taxon>Cyprideis</taxon>
    </lineage>
</organism>
<keyword evidence="5 7" id="KW-0472">Membrane</keyword>
<feature type="transmembrane region" description="Helical" evidence="7">
    <location>
        <begin position="312"/>
        <end position="333"/>
    </location>
</feature>
<dbReference type="Pfam" id="PF04515">
    <property type="entry name" value="Choline_transpo"/>
    <property type="match status" value="2"/>
</dbReference>
<feature type="transmembrane region" description="Helical" evidence="7">
    <location>
        <begin position="32"/>
        <end position="55"/>
    </location>
</feature>
<dbReference type="AlphaFoldDB" id="A0A7R8ZIS4"/>
<comment type="subcellular location">
    <subcellularLocation>
        <location evidence="7">Cell membrane</location>
        <topology evidence="7">Multi-pass membrane protein</topology>
    </subcellularLocation>
    <subcellularLocation>
        <location evidence="1">Membrane</location>
        <topology evidence="1">Multi-pass membrane protein</topology>
    </subcellularLocation>
</comment>
<keyword evidence="6" id="KW-0325">Glycoprotein</keyword>
<sequence>MPSRIGDVGERKKFDYDPSFEGPTRKRSCTDIICLLLFIVCVALWILVLVAGLYYGDPDNLIYPTDSHGNLCGRDAGFENRSKLFFFDLTKCAKPSVVYQGCKTPQVCVESCPKELFIPELNGNDAEIRSRLICKDGTNPLDTSMTWEELIKQELCARYYLISSDALGRCLPSIKGKKRATERLQTSGQEEEVAEERVKMLFEGSKNVWRLIEFQQLGMKVFQDFRATWWMILVGLLIGAVTSFIWICLLQFIAWFMVWLSILGVLGLLGFATYYSFATYVDLKDEINSNISLSEIGFTTNVDTYLALQETWLVFGCICAAVLVVVFLILLFLRSRIALAIQLIKYGSKAIGDILTTLIFPISTYLGQLVVISLFILMAVYLASVGDSSFRVSGLDDPNDSDCTGCEGLTNNMTCNPLKFKCECSSSSTQNPDCMFFEYGGNNWVARLQIFNLFMFFWAMCFVSDLGDMVLAGKYHLGTLAFGSLLIAIIKMIRVTLEYIDRKIKEYGDSSIARCMICFCKCCMWCLEKFIRFLNLNAYIMCAIHGKNFCRSAKDAFLLLMRNAARVIVLDKVTDFLLFIGKLVIVGAVGVASFYVFDSRIEFLDGVVPRTNYYMVPVFTVVIGTYFIASAFFAVYEMAVDTLFLSFLEDLERNDGSAEKPYLMPKGLMKLLGKRNASPKMEGVEEPPPDY</sequence>
<proteinExistence type="inferred from homology"/>
<dbReference type="PANTHER" id="PTHR12385:SF14">
    <property type="entry name" value="CHOLINE TRANSPORTER-LIKE 2"/>
    <property type="match status" value="1"/>
</dbReference>
<feature type="transmembrane region" description="Helical" evidence="7">
    <location>
        <begin position="475"/>
        <end position="493"/>
    </location>
</feature>
<evidence type="ECO:0000256" key="7">
    <source>
        <dbReference type="RuleBase" id="RU368066"/>
    </source>
</evidence>
<keyword evidence="3 7" id="KW-0812">Transmembrane</keyword>
<feature type="transmembrane region" description="Helical" evidence="7">
    <location>
        <begin position="354"/>
        <end position="383"/>
    </location>
</feature>
<feature type="transmembrane region" description="Helical" evidence="7">
    <location>
        <begin position="227"/>
        <end position="249"/>
    </location>
</feature>
<feature type="transmembrane region" description="Helical" evidence="7">
    <location>
        <begin position="618"/>
        <end position="636"/>
    </location>
</feature>
<feature type="transmembrane region" description="Helical" evidence="7">
    <location>
        <begin position="576"/>
        <end position="597"/>
    </location>
</feature>
<evidence type="ECO:0000256" key="2">
    <source>
        <dbReference type="ARBA" id="ARBA00007168"/>
    </source>
</evidence>
<evidence type="ECO:0000256" key="3">
    <source>
        <dbReference type="ARBA" id="ARBA00022692"/>
    </source>
</evidence>
<gene>
    <name evidence="8" type="ORF">CTOB1V02_LOCUS3964</name>
</gene>
<dbReference type="OrthoDB" id="420519at2759"/>
<reference evidence="8" key="1">
    <citation type="submission" date="2020-11" db="EMBL/GenBank/DDBJ databases">
        <authorList>
            <person name="Tran Van P."/>
        </authorList>
    </citation>
    <scope>NUCLEOTIDE SEQUENCE</scope>
</reference>
<accession>A0A7R8ZIS4</accession>
<keyword evidence="4 7" id="KW-1133">Transmembrane helix</keyword>
<protein>
    <recommendedName>
        <fullName evidence="7">Choline transporter-like protein</fullName>
    </recommendedName>
</protein>
<name>A0A7R8ZIS4_9CRUS</name>
<evidence type="ECO:0000256" key="5">
    <source>
        <dbReference type="ARBA" id="ARBA00023136"/>
    </source>
</evidence>
<dbReference type="PANTHER" id="PTHR12385">
    <property type="entry name" value="CHOLINE TRANSPORTER-LIKE (SLC FAMILY 44)"/>
    <property type="match status" value="1"/>
</dbReference>
<dbReference type="InterPro" id="IPR007603">
    <property type="entry name" value="Choline_transptr-like"/>
</dbReference>